<dbReference type="CGD" id="CAL0000159247">
    <property type="gene designation" value="Cd36_44400"/>
</dbReference>
<dbReference type="EMBL" id="FM992691">
    <property type="protein sequence ID" value="CAX42312.1"/>
    <property type="molecule type" value="Genomic_DNA"/>
</dbReference>
<keyword evidence="3" id="KW-1185">Reference proteome</keyword>
<dbReference type="HOGENOM" id="CLU_1219559_0_0_1"/>
<name>B9WGD8_CANDC</name>
<evidence type="ECO:0000313" key="3">
    <source>
        <dbReference type="Proteomes" id="UP000002605"/>
    </source>
</evidence>
<evidence type="ECO:0000313" key="2">
    <source>
        <dbReference type="EMBL" id="CAX42312.1"/>
    </source>
</evidence>
<reference evidence="2 3" key="1">
    <citation type="journal article" date="2009" name="Genome Res.">
        <title>Comparative genomics of the fungal pathogens Candida dubliniensis and Candida albicans.</title>
        <authorList>
            <person name="Jackson A.P."/>
            <person name="Gamble J.A."/>
            <person name="Yeomans T."/>
            <person name="Moran G.P."/>
            <person name="Saunders D."/>
            <person name="Harris D."/>
            <person name="Aslett M."/>
            <person name="Barrell J.F."/>
            <person name="Butler G."/>
            <person name="Citiulo F."/>
            <person name="Coleman D.C."/>
            <person name="de Groot P.W.J."/>
            <person name="Goodwin T.J."/>
            <person name="Quail M.A."/>
            <person name="McQuillan J."/>
            <person name="Munro C.A."/>
            <person name="Pain A."/>
            <person name="Poulter R.T."/>
            <person name="Rajandream M.A."/>
            <person name="Renauld H."/>
            <person name="Spiering M.J."/>
            <person name="Tivey A."/>
            <person name="Gow N.A.R."/>
            <person name="Barrell B."/>
            <person name="Sullivan D.J."/>
            <person name="Berriman M."/>
        </authorList>
    </citation>
    <scope>NUCLEOTIDE SEQUENCE [LARGE SCALE GENOMIC DNA]</scope>
    <source>
        <strain evidence="3">CD36 / ATCC MYA-646 / CBS 7987 / NCPF 3949 / NRRL Y-17841</strain>
    </source>
</reference>
<dbReference type="OrthoDB" id="4041975at2759"/>
<dbReference type="AlphaFoldDB" id="B9WGD8"/>
<evidence type="ECO:0000313" key="1">
    <source>
        <dbReference type="CGD" id="CAL0000159247"/>
    </source>
</evidence>
<dbReference type="eggNOG" id="ENOG502S9IG">
    <property type="taxonomic scope" value="Eukaryota"/>
</dbReference>
<protein>
    <submittedName>
        <fullName evidence="2">Uncharacterized protein</fullName>
    </submittedName>
</protein>
<proteinExistence type="predicted"/>
<dbReference type="Proteomes" id="UP000002605">
    <property type="component" value="Chromosome 4"/>
</dbReference>
<organism evidence="2 3">
    <name type="scientific">Candida dubliniensis (strain CD36 / ATCC MYA-646 / CBS 7987 / NCPF 3949 / NRRL Y-17841)</name>
    <name type="common">Yeast</name>
    <dbReference type="NCBI Taxonomy" id="573826"/>
    <lineage>
        <taxon>Eukaryota</taxon>
        <taxon>Fungi</taxon>
        <taxon>Dikarya</taxon>
        <taxon>Ascomycota</taxon>
        <taxon>Saccharomycotina</taxon>
        <taxon>Pichiomycetes</taxon>
        <taxon>Debaryomycetaceae</taxon>
        <taxon>Candida/Lodderomyces clade</taxon>
        <taxon>Candida</taxon>
    </lineage>
</organism>
<dbReference type="GeneID" id="8047926"/>
<sequence>MIVSAIIELVYQYDQLLTSFLQSNSFTSNLLATPISKLITEFLIIVFIVLLSYETIYWSGIYLNLWDYHAKDIFTEVPIHCSHVYIRLNFVDSDNIELLDQYYQLKSNSTILLSKFHDHFNFNVDFDLVGDFNNWKKLNSLSREVFKLQKFIKYYFEFSPEDFEMNEEPEFGSTIVHLRGKVLNLINDSEYLRQFNQSNGKKSDKSIDDDNDKNELTVDNVKIYNNKNIEVGSHENDNYLSKCNIETGNTIDVVVVI</sequence>
<dbReference type="RefSeq" id="XP_002420092.1">
    <property type="nucleotide sequence ID" value="XM_002420047.1"/>
</dbReference>
<gene>
    <name evidence="1" type="ordered locus">Cd36_44400</name>
    <name evidence="2" type="ORF">CD36_44400</name>
</gene>
<dbReference type="VEuPathDB" id="FungiDB:CD36_44400"/>
<accession>B9WGD8</accession>
<dbReference type="KEGG" id="cdu:CD36_44400"/>